<protein>
    <recommendedName>
        <fullName evidence="4">Gypsy retrotransposon integrase-like protein 1</fullName>
        <ecNumber evidence="2">3.1.26.4</ecNumber>
    </recommendedName>
</protein>
<dbReference type="PROSITE" id="PS50878">
    <property type="entry name" value="RT_POL"/>
    <property type="match status" value="1"/>
</dbReference>
<dbReference type="InParanoid" id="A0A3B5PS62"/>
<dbReference type="Gene3D" id="1.10.340.70">
    <property type="match status" value="1"/>
</dbReference>
<dbReference type="STRING" id="8083.ENSXMAP00000021367"/>
<reference evidence="6" key="3">
    <citation type="submission" date="2025-08" db="UniProtKB">
        <authorList>
            <consortium name="Ensembl"/>
        </authorList>
    </citation>
    <scope>IDENTIFICATION</scope>
    <source>
        <strain evidence="6">JP 163 A</strain>
    </source>
</reference>
<dbReference type="Pfam" id="PF00078">
    <property type="entry name" value="RVT_1"/>
    <property type="match status" value="1"/>
</dbReference>
<keyword evidence="3" id="KW-0511">Multifunctional enzyme</keyword>
<evidence type="ECO:0000256" key="3">
    <source>
        <dbReference type="ARBA" id="ARBA00023268"/>
    </source>
</evidence>
<evidence type="ECO:0000259" key="5">
    <source>
        <dbReference type="PROSITE" id="PS50878"/>
    </source>
</evidence>
<dbReference type="InterPro" id="IPR041577">
    <property type="entry name" value="RT_RNaseH_2"/>
</dbReference>
<reference evidence="6" key="4">
    <citation type="submission" date="2025-09" db="UniProtKB">
        <authorList>
            <consortium name="Ensembl"/>
        </authorList>
    </citation>
    <scope>IDENTIFICATION</scope>
    <source>
        <strain evidence="6">JP 163 A</strain>
    </source>
</reference>
<evidence type="ECO:0000313" key="6">
    <source>
        <dbReference type="Ensembl" id="ENSXMAP00000021367.1"/>
    </source>
</evidence>
<dbReference type="Pfam" id="PF17921">
    <property type="entry name" value="Integrase_H2C2"/>
    <property type="match status" value="1"/>
</dbReference>
<evidence type="ECO:0000256" key="2">
    <source>
        <dbReference type="ARBA" id="ARBA00012180"/>
    </source>
</evidence>
<dbReference type="OMA" id="LISWYSK"/>
<dbReference type="GO" id="GO:0004523">
    <property type="term" value="F:RNA-DNA hybrid ribonuclease activity"/>
    <property type="evidence" value="ECO:0007669"/>
    <property type="project" value="UniProtKB-EC"/>
</dbReference>
<dbReference type="InterPro" id="IPR050951">
    <property type="entry name" value="Retrovirus_Pol_polyprotein"/>
</dbReference>
<dbReference type="InterPro" id="IPR043502">
    <property type="entry name" value="DNA/RNA_pol_sf"/>
</dbReference>
<comment type="similarity">
    <text evidence="1">Belongs to the beta type-B retroviral polymerase family. HERV class-II K(HML-2) pol subfamily.</text>
</comment>
<evidence type="ECO:0000256" key="4">
    <source>
        <dbReference type="ARBA" id="ARBA00039658"/>
    </source>
</evidence>
<dbReference type="SUPFAM" id="SSF56672">
    <property type="entry name" value="DNA/RNA polymerases"/>
    <property type="match status" value="1"/>
</dbReference>
<dbReference type="Gene3D" id="3.10.10.10">
    <property type="entry name" value="HIV Type 1 Reverse Transcriptase, subunit A, domain 1"/>
    <property type="match status" value="1"/>
</dbReference>
<proteinExistence type="inferred from homology"/>
<evidence type="ECO:0000256" key="1">
    <source>
        <dbReference type="ARBA" id="ARBA00010879"/>
    </source>
</evidence>
<dbReference type="CDD" id="cd01647">
    <property type="entry name" value="RT_LTR"/>
    <property type="match status" value="1"/>
</dbReference>
<dbReference type="FunFam" id="3.30.70.270:FF:000020">
    <property type="entry name" value="Transposon Tf2-6 polyprotein-like Protein"/>
    <property type="match status" value="1"/>
</dbReference>
<dbReference type="PANTHER" id="PTHR37984:SF5">
    <property type="entry name" value="PROTEIN NYNRIN-LIKE"/>
    <property type="match status" value="1"/>
</dbReference>
<sequence>MDELLSELRGAYVFSTIDLASAYHQLLLHENSRDLMAFITHKGLFRYCRVPYGLASAPSAFQKMMETVLKGLPGVHNYLDDVIVAGSSLQEHDRRLRAVLQRLTDAGLTLNMQKCTFRQSSLRFLGHIISKDGILPDPDHSAAVRDAPPPHDLPSLHSFLGLISWYSKFLPNFATVVEPMRAVLRDTVDSGFIWTEGADQSFKELKELLLNSPVLALFDPSLPTIVTTDASDYGLGDVLTQIHPDNTERTVAFASRTLTSTERKYSTVEKEALACVWAVEKWRSYLWGRRFTLRTDHQALTTLLATKGIGRAGMRVARWSARLLCFTYDLEYRPGSQNQAADCLSWLPLPMDSTPVDEPDMVASIVSALSVTEFTSASSQCHELTLLRGQIEKGWPKCKKDVDPVLIPYFHIRNELSASQDLVMRGEHRYIVPVALRATVIHRAHETHQGVVRTKQRLRDLYWWPQMDKMVQSVISSCMTCQMNDKSAQTAPAPLQPIELPNRPWEKVALDI</sequence>
<dbReference type="Pfam" id="PF17919">
    <property type="entry name" value="RT_RNaseH_2"/>
    <property type="match status" value="1"/>
</dbReference>
<reference evidence="7" key="2">
    <citation type="journal article" date="2013" name="Nat. Genet.">
        <title>The genome of the platyfish, Xiphophorus maculatus, provides insights into evolutionary adaptation and several complex traits.</title>
        <authorList>
            <person name="Schartl M."/>
            <person name="Walter R.B."/>
            <person name="Shen Y."/>
            <person name="Garcia T."/>
            <person name="Catchen J."/>
            <person name="Amores A."/>
            <person name="Braasch I."/>
            <person name="Chalopin D."/>
            <person name="Volff J.N."/>
            <person name="Lesch K.P."/>
            <person name="Bisazza A."/>
            <person name="Minx P."/>
            <person name="Hillier L."/>
            <person name="Wilson R.K."/>
            <person name="Fuerstenberg S."/>
            <person name="Boore J."/>
            <person name="Searle S."/>
            <person name="Postlethwait J.H."/>
            <person name="Warren W.C."/>
        </authorList>
    </citation>
    <scope>NUCLEOTIDE SEQUENCE [LARGE SCALE GENOMIC DNA]</scope>
    <source>
        <strain evidence="7">JP 163 A</strain>
    </source>
</reference>
<reference evidence="7" key="1">
    <citation type="submission" date="2012-01" db="EMBL/GenBank/DDBJ databases">
        <authorList>
            <person name="Walter R."/>
            <person name="Schartl M."/>
            <person name="Warren W."/>
        </authorList>
    </citation>
    <scope>NUCLEOTIDE SEQUENCE [LARGE SCALE GENOMIC DNA]</scope>
    <source>
        <strain evidence="7">JP 163 A</strain>
    </source>
</reference>
<dbReference type="FunFam" id="3.10.20.370:FF:000001">
    <property type="entry name" value="Retrovirus-related Pol polyprotein from transposon 17.6-like protein"/>
    <property type="match status" value="1"/>
</dbReference>
<dbReference type="Proteomes" id="UP000002852">
    <property type="component" value="Unassembled WGS sequence"/>
</dbReference>
<keyword evidence="7" id="KW-1185">Reference proteome</keyword>
<organism evidence="6 7">
    <name type="scientific">Xiphophorus maculatus</name>
    <name type="common">Southern platyfish</name>
    <name type="synonym">Platypoecilus maculatus</name>
    <dbReference type="NCBI Taxonomy" id="8083"/>
    <lineage>
        <taxon>Eukaryota</taxon>
        <taxon>Metazoa</taxon>
        <taxon>Chordata</taxon>
        <taxon>Craniata</taxon>
        <taxon>Vertebrata</taxon>
        <taxon>Euteleostomi</taxon>
        <taxon>Actinopterygii</taxon>
        <taxon>Neopterygii</taxon>
        <taxon>Teleostei</taxon>
        <taxon>Neoteleostei</taxon>
        <taxon>Acanthomorphata</taxon>
        <taxon>Ovalentaria</taxon>
        <taxon>Atherinomorphae</taxon>
        <taxon>Cyprinodontiformes</taxon>
        <taxon>Poeciliidae</taxon>
        <taxon>Poeciliinae</taxon>
        <taxon>Xiphophorus</taxon>
    </lineage>
</organism>
<dbReference type="InterPro" id="IPR000477">
    <property type="entry name" value="RT_dom"/>
</dbReference>
<dbReference type="FunFam" id="1.10.340.70:FF:000003">
    <property type="entry name" value="Protein CBG25708"/>
    <property type="match status" value="1"/>
</dbReference>
<accession>A0A3B5PS62</accession>
<dbReference type="AlphaFoldDB" id="A0A3B5PS62"/>
<feature type="domain" description="Reverse transcriptase" evidence="5">
    <location>
        <begin position="1"/>
        <end position="129"/>
    </location>
</feature>
<dbReference type="PANTHER" id="PTHR37984">
    <property type="entry name" value="PROTEIN CBG26694"/>
    <property type="match status" value="1"/>
</dbReference>
<dbReference type="Gene3D" id="3.30.70.270">
    <property type="match status" value="2"/>
</dbReference>
<dbReference type="InterPro" id="IPR043128">
    <property type="entry name" value="Rev_trsase/Diguanyl_cyclase"/>
</dbReference>
<dbReference type="Ensembl" id="ENSXMAT00000023229.1">
    <property type="protein sequence ID" value="ENSXMAP00000021367.1"/>
    <property type="gene ID" value="ENSXMAG00000023507.1"/>
</dbReference>
<dbReference type="CDD" id="cd09274">
    <property type="entry name" value="RNase_HI_RT_Ty3"/>
    <property type="match status" value="1"/>
</dbReference>
<dbReference type="EC" id="3.1.26.4" evidence="2"/>
<dbReference type="GeneTree" id="ENSGT01140000282569"/>
<name>A0A3B5PS62_XIPMA</name>
<dbReference type="InterPro" id="IPR041588">
    <property type="entry name" value="Integrase_H2C2"/>
</dbReference>
<evidence type="ECO:0000313" key="7">
    <source>
        <dbReference type="Proteomes" id="UP000002852"/>
    </source>
</evidence>